<accession>A0A833RKV9</accession>
<dbReference type="OrthoDB" id="684044at2759"/>
<evidence type="ECO:0000313" key="2">
    <source>
        <dbReference type="EMBL" id="KAF3341332.1"/>
    </source>
</evidence>
<dbReference type="PANTHER" id="PTHR31236:SF45">
    <property type="entry name" value="BURP DOMAIN-CONTAINING PROTEIN"/>
    <property type="match status" value="1"/>
</dbReference>
<dbReference type="PROSITE" id="PS51277">
    <property type="entry name" value="BURP"/>
    <property type="match status" value="1"/>
</dbReference>
<evidence type="ECO:0000259" key="1">
    <source>
        <dbReference type="PROSITE" id="PS51277"/>
    </source>
</evidence>
<dbReference type="EMBL" id="SWLB01000002">
    <property type="protein sequence ID" value="KAF3341332.1"/>
    <property type="molecule type" value="Genomic_DNA"/>
</dbReference>
<evidence type="ECO:0000313" key="3">
    <source>
        <dbReference type="Proteomes" id="UP000623129"/>
    </source>
</evidence>
<comment type="caution">
    <text evidence="2">The sequence shown here is derived from an EMBL/GenBank/DDBJ whole genome shotgun (WGS) entry which is preliminary data.</text>
</comment>
<name>A0A833RKV9_9POAL</name>
<proteinExistence type="predicted"/>
<protein>
    <submittedName>
        <fullName evidence="2">BURP domain-containing protein 3-like protein</fullName>
    </submittedName>
</protein>
<gene>
    <name evidence="2" type="ORF">FCM35_KLT10176</name>
</gene>
<feature type="domain" description="BURP" evidence="1">
    <location>
        <begin position="21"/>
        <end position="235"/>
    </location>
</feature>
<reference evidence="2" key="1">
    <citation type="submission" date="2020-01" db="EMBL/GenBank/DDBJ databases">
        <title>Genome sequence of Kobresia littledalei, the first chromosome-level genome in the family Cyperaceae.</title>
        <authorList>
            <person name="Qu G."/>
        </authorList>
    </citation>
    <scope>NUCLEOTIDE SEQUENCE</scope>
    <source>
        <strain evidence="2">C.B.Clarke</strain>
        <tissue evidence="2">Leaf</tissue>
    </source>
</reference>
<sequence>MEYPVNWNSGRRAYIHILNMFFQPKDIYPGAKIKEAISLDRSIVGNAFIPRIEAEAMPFHSNNLSQLLNRYSIEPGSKEAKQIQKSLSHCEAPFPKGAKQFCATSLESMIDNTISELGTPNLQVMSTVLGNRGSKREKIFYKVGSPVVELPQEKFVLCHPVVSPQVVFYCHTAPKFKGYAIPLEGNNGRKVNALAICHYDAKDFNPVFFEMLNVKPSTMPICHFLMEDHLAWTRP</sequence>
<keyword evidence="3" id="KW-1185">Reference proteome</keyword>
<dbReference type="AlphaFoldDB" id="A0A833RKV9"/>
<dbReference type="InterPro" id="IPR004873">
    <property type="entry name" value="BURP_dom"/>
</dbReference>
<organism evidence="2 3">
    <name type="scientific">Carex littledalei</name>
    <dbReference type="NCBI Taxonomy" id="544730"/>
    <lineage>
        <taxon>Eukaryota</taxon>
        <taxon>Viridiplantae</taxon>
        <taxon>Streptophyta</taxon>
        <taxon>Embryophyta</taxon>
        <taxon>Tracheophyta</taxon>
        <taxon>Spermatophyta</taxon>
        <taxon>Magnoliopsida</taxon>
        <taxon>Liliopsida</taxon>
        <taxon>Poales</taxon>
        <taxon>Cyperaceae</taxon>
        <taxon>Cyperoideae</taxon>
        <taxon>Cariceae</taxon>
        <taxon>Carex</taxon>
        <taxon>Carex subgen. Euthyceras</taxon>
    </lineage>
</organism>
<dbReference type="PANTHER" id="PTHR31236">
    <property type="entry name" value="BURP DOMAIN PROTEIN USPL1-LIKE"/>
    <property type="match status" value="1"/>
</dbReference>
<dbReference type="Proteomes" id="UP000623129">
    <property type="component" value="Unassembled WGS sequence"/>
</dbReference>
<dbReference type="Pfam" id="PF03181">
    <property type="entry name" value="BURP"/>
    <property type="match status" value="1"/>
</dbReference>
<dbReference type="InterPro" id="IPR044816">
    <property type="entry name" value="BURP"/>
</dbReference>
<dbReference type="SMART" id="SM01045">
    <property type="entry name" value="BURP"/>
    <property type="match status" value="1"/>
</dbReference>